<dbReference type="GO" id="GO:0008610">
    <property type="term" value="P:lipid biosynthetic process"/>
    <property type="evidence" value="ECO:0007669"/>
    <property type="project" value="InterPro"/>
</dbReference>
<reference evidence="6" key="1">
    <citation type="submission" date="2020-05" db="EMBL/GenBank/DDBJ databases">
        <authorList>
            <person name="Chiriac C."/>
            <person name="Salcher M."/>
            <person name="Ghai R."/>
            <person name="Kavagutti S V."/>
        </authorList>
    </citation>
    <scope>NUCLEOTIDE SEQUENCE</scope>
</reference>
<keyword evidence="2" id="KW-0489">Methyltransferase</keyword>
<evidence type="ECO:0000313" key="6">
    <source>
        <dbReference type="EMBL" id="CAB4907271.1"/>
    </source>
</evidence>
<dbReference type="PIRSF" id="PIRSF003085">
    <property type="entry name" value="CMAS"/>
    <property type="match status" value="1"/>
</dbReference>
<dbReference type="Pfam" id="PF02353">
    <property type="entry name" value="CMAS"/>
    <property type="match status" value="1"/>
</dbReference>
<dbReference type="EMBL" id="CAFBMK010000040">
    <property type="protein sequence ID" value="CAB4907271.1"/>
    <property type="molecule type" value="Genomic_DNA"/>
</dbReference>
<dbReference type="SUPFAM" id="SSF53335">
    <property type="entry name" value="S-adenosyl-L-methionine-dependent methyltransferases"/>
    <property type="match status" value="1"/>
</dbReference>
<dbReference type="InterPro" id="IPR050723">
    <property type="entry name" value="CFA/CMAS"/>
</dbReference>
<dbReference type="InterPro" id="IPR029063">
    <property type="entry name" value="SAM-dependent_MTases_sf"/>
</dbReference>
<gene>
    <name evidence="6" type="ORF">UFOPK3564_00977</name>
</gene>
<keyword evidence="5" id="KW-0443">Lipid metabolism</keyword>
<evidence type="ECO:0000256" key="1">
    <source>
        <dbReference type="ARBA" id="ARBA00010815"/>
    </source>
</evidence>
<dbReference type="CDD" id="cd02440">
    <property type="entry name" value="AdoMet_MTases"/>
    <property type="match status" value="1"/>
</dbReference>
<comment type="similarity">
    <text evidence="1">Belongs to the CFA/CMAS family.</text>
</comment>
<evidence type="ECO:0000256" key="5">
    <source>
        <dbReference type="ARBA" id="ARBA00023098"/>
    </source>
</evidence>
<dbReference type="AlphaFoldDB" id="A0A6J7GFY2"/>
<keyword evidence="4" id="KW-0949">S-adenosyl-L-methionine</keyword>
<name>A0A6J7GFY2_9ZZZZ</name>
<evidence type="ECO:0000256" key="2">
    <source>
        <dbReference type="ARBA" id="ARBA00022603"/>
    </source>
</evidence>
<sequence>MPRILTDDTARTISLRILRATDHGELVVREPDGREHRFGVVGSPLRGEIELHDDGVWRQFLRGSLGVGETYAEGRWSSPDLVSLVALGARNMPAFDRLRGRFKHLLLPVQHVRNGARNTVARARRQISAHYDLSNDLFGLFLDPTMSYSCAVFERPEVDLETAQVEKIDRLCRKLGLEPGMSLVEIGTGWGALAIHAAREYGVEVTTTTISREQHALARRRIDEAGLADRIDLRLEDYRDLRGQYDRLVSVEMIEAVGWRDLPTFYQRCDALLKHDGLMAVQAITIDDGAYEIEKRQRSFINTMIFPGGCLPSQQVMGRLVTTDTRLRTVDVEDLTPHYAETCARWRETFNARLDDVRALGYDERFIRLWDLYLAYVQAGFQERRIELVQEVYAAPGYAAADEQRVRDARTSAVAPA</sequence>
<dbReference type="GO" id="GO:0008168">
    <property type="term" value="F:methyltransferase activity"/>
    <property type="evidence" value="ECO:0007669"/>
    <property type="project" value="UniProtKB-KW"/>
</dbReference>
<dbReference type="InterPro" id="IPR003333">
    <property type="entry name" value="CMAS"/>
</dbReference>
<accession>A0A6J7GFY2</accession>
<evidence type="ECO:0000256" key="3">
    <source>
        <dbReference type="ARBA" id="ARBA00022679"/>
    </source>
</evidence>
<protein>
    <submittedName>
        <fullName evidence="6">Unannotated protein</fullName>
    </submittedName>
</protein>
<proteinExistence type="inferred from homology"/>
<keyword evidence="3" id="KW-0808">Transferase</keyword>
<dbReference type="PANTHER" id="PTHR43667:SF2">
    <property type="entry name" value="FATTY ACID C-METHYL TRANSFERASE"/>
    <property type="match status" value="1"/>
</dbReference>
<evidence type="ECO:0000256" key="4">
    <source>
        <dbReference type="ARBA" id="ARBA00022691"/>
    </source>
</evidence>
<dbReference type="PANTHER" id="PTHR43667">
    <property type="entry name" value="CYCLOPROPANE-FATTY-ACYL-PHOSPHOLIPID SYNTHASE"/>
    <property type="match status" value="1"/>
</dbReference>
<organism evidence="6">
    <name type="scientific">freshwater metagenome</name>
    <dbReference type="NCBI Taxonomy" id="449393"/>
    <lineage>
        <taxon>unclassified sequences</taxon>
        <taxon>metagenomes</taxon>
        <taxon>ecological metagenomes</taxon>
    </lineage>
</organism>
<dbReference type="GO" id="GO:0032259">
    <property type="term" value="P:methylation"/>
    <property type="evidence" value="ECO:0007669"/>
    <property type="project" value="UniProtKB-KW"/>
</dbReference>
<dbReference type="Gene3D" id="3.40.50.150">
    <property type="entry name" value="Vaccinia Virus protein VP39"/>
    <property type="match status" value="1"/>
</dbReference>